<proteinExistence type="predicted"/>
<comment type="caution">
    <text evidence="1">The sequence shown here is derived from an EMBL/GenBank/DDBJ whole genome shotgun (WGS) entry which is preliminary data.</text>
</comment>
<reference evidence="1" key="1">
    <citation type="journal article" date="2020" name="mSystems">
        <title>Genome- and Community-Level Interaction Insights into Carbon Utilization and Element Cycling Functions of Hydrothermarchaeota in Hydrothermal Sediment.</title>
        <authorList>
            <person name="Zhou Z."/>
            <person name="Liu Y."/>
            <person name="Xu W."/>
            <person name="Pan J."/>
            <person name="Luo Z.H."/>
            <person name="Li M."/>
        </authorList>
    </citation>
    <scope>NUCLEOTIDE SEQUENCE [LARGE SCALE GENOMIC DNA]</scope>
    <source>
        <strain evidence="1">SpSt-349</strain>
    </source>
</reference>
<dbReference type="AlphaFoldDB" id="A0A831XD10"/>
<dbReference type="EMBL" id="DSOV01000003">
    <property type="protein sequence ID" value="HEN40872.1"/>
    <property type="molecule type" value="Genomic_DNA"/>
</dbReference>
<sequence>MLKEDIGAAVYKTWSNQQKRDEIAKLVQGYRSGLPASILCKISESIAGNRKRARKYLHEMMSAEERQIAVHSESGDMMAFVRGYLL</sequence>
<gene>
    <name evidence="1" type="ORF">ENQ87_00640</name>
</gene>
<accession>A0A831XD10</accession>
<organism evidence="1">
    <name type="scientific">Geobacter metallireducens</name>
    <dbReference type="NCBI Taxonomy" id="28232"/>
    <lineage>
        <taxon>Bacteria</taxon>
        <taxon>Pseudomonadati</taxon>
        <taxon>Thermodesulfobacteriota</taxon>
        <taxon>Desulfuromonadia</taxon>
        <taxon>Geobacterales</taxon>
        <taxon>Geobacteraceae</taxon>
        <taxon>Geobacter</taxon>
    </lineage>
</organism>
<protein>
    <submittedName>
        <fullName evidence="1">Uncharacterized protein</fullName>
    </submittedName>
</protein>
<name>A0A831XD10_GEOME</name>
<evidence type="ECO:0000313" key="1">
    <source>
        <dbReference type="EMBL" id="HEN40872.1"/>
    </source>
</evidence>